<evidence type="ECO:0008006" key="3">
    <source>
        <dbReference type="Google" id="ProtNLM"/>
    </source>
</evidence>
<organism evidence="1 2">
    <name type="scientific">Gymnopus androsaceus JB14</name>
    <dbReference type="NCBI Taxonomy" id="1447944"/>
    <lineage>
        <taxon>Eukaryota</taxon>
        <taxon>Fungi</taxon>
        <taxon>Dikarya</taxon>
        <taxon>Basidiomycota</taxon>
        <taxon>Agaricomycotina</taxon>
        <taxon>Agaricomycetes</taxon>
        <taxon>Agaricomycetidae</taxon>
        <taxon>Agaricales</taxon>
        <taxon>Marasmiineae</taxon>
        <taxon>Omphalotaceae</taxon>
        <taxon>Gymnopus</taxon>
    </lineage>
</organism>
<keyword evidence="2" id="KW-1185">Reference proteome</keyword>
<proteinExistence type="predicted"/>
<dbReference type="Proteomes" id="UP000799118">
    <property type="component" value="Unassembled WGS sequence"/>
</dbReference>
<reference evidence="1" key="1">
    <citation type="journal article" date="2019" name="Environ. Microbiol.">
        <title>Fungal ecological strategies reflected in gene transcription - a case study of two litter decomposers.</title>
        <authorList>
            <person name="Barbi F."/>
            <person name="Kohler A."/>
            <person name="Barry K."/>
            <person name="Baskaran P."/>
            <person name="Daum C."/>
            <person name="Fauchery L."/>
            <person name="Ihrmark K."/>
            <person name="Kuo A."/>
            <person name="LaButti K."/>
            <person name="Lipzen A."/>
            <person name="Morin E."/>
            <person name="Grigoriev I.V."/>
            <person name="Henrissat B."/>
            <person name="Lindahl B."/>
            <person name="Martin F."/>
        </authorList>
    </citation>
    <scope>NUCLEOTIDE SEQUENCE</scope>
    <source>
        <strain evidence="1">JB14</strain>
    </source>
</reference>
<name>A0A6A4HAX0_9AGAR</name>
<dbReference type="AlphaFoldDB" id="A0A6A4HAX0"/>
<evidence type="ECO:0000313" key="1">
    <source>
        <dbReference type="EMBL" id="KAE9394788.1"/>
    </source>
</evidence>
<evidence type="ECO:0000313" key="2">
    <source>
        <dbReference type="Proteomes" id="UP000799118"/>
    </source>
</evidence>
<sequence>MNLLACITTPHLEDLTLRWDGQDMHDLATDVVAFQKRSAATLKSLKLSSFGYNHDDQLSRVFDENLQMILDVFPTVRSFNIFEPAFDLNPLMLAMTCLKVVGLFFRGLQTFRWFQDLGASDSMPGTCRSCSFRDGGPGNCLNVMGYFVCKRFIWLACG</sequence>
<dbReference type="EMBL" id="ML769543">
    <property type="protein sequence ID" value="KAE9394788.1"/>
    <property type="molecule type" value="Genomic_DNA"/>
</dbReference>
<protein>
    <recommendedName>
        <fullName evidence="3">F-box domain-containing protein</fullName>
    </recommendedName>
</protein>
<gene>
    <name evidence="1" type="ORF">BT96DRAFT_179446</name>
</gene>
<accession>A0A6A4HAX0</accession>